<sequence>MGGPTRLLSRCSSSKFARPGNSLVSLDILLPVTQAQIGYRRVLERVLARLRSRLGSWDRGCSVPVGVTVLANVHESGRSCSRCSPHVSPGPATLTRMPVRSARVTTTSRCQPSDQMQG</sequence>
<proteinExistence type="predicted"/>
<protein>
    <submittedName>
        <fullName evidence="1">Uncharacterized protein</fullName>
    </submittedName>
</protein>
<comment type="caution">
    <text evidence="1">The sequence shown here is derived from an EMBL/GenBank/DDBJ whole genome shotgun (WGS) entry which is preliminary data.</text>
</comment>
<reference evidence="1" key="1">
    <citation type="submission" date="2021-10" db="EMBL/GenBank/DDBJ databases">
        <title>Melipona bicolor Genome sequencing and assembly.</title>
        <authorList>
            <person name="Araujo N.S."/>
            <person name="Arias M.C."/>
        </authorList>
    </citation>
    <scope>NUCLEOTIDE SEQUENCE</scope>
    <source>
        <strain evidence="1">USP_2M_L1-L4_2017</strain>
        <tissue evidence="1">Whole body</tissue>
    </source>
</reference>
<organism evidence="1 2">
    <name type="scientific">Melipona bicolor</name>
    <dbReference type="NCBI Taxonomy" id="60889"/>
    <lineage>
        <taxon>Eukaryota</taxon>
        <taxon>Metazoa</taxon>
        <taxon>Ecdysozoa</taxon>
        <taxon>Arthropoda</taxon>
        <taxon>Hexapoda</taxon>
        <taxon>Insecta</taxon>
        <taxon>Pterygota</taxon>
        <taxon>Neoptera</taxon>
        <taxon>Endopterygota</taxon>
        <taxon>Hymenoptera</taxon>
        <taxon>Apocrita</taxon>
        <taxon>Aculeata</taxon>
        <taxon>Apoidea</taxon>
        <taxon>Anthophila</taxon>
        <taxon>Apidae</taxon>
        <taxon>Melipona</taxon>
    </lineage>
</organism>
<dbReference type="AlphaFoldDB" id="A0AA40G235"/>
<name>A0AA40G235_9HYME</name>
<dbReference type="EMBL" id="JAHYIQ010000009">
    <property type="protein sequence ID" value="KAK1129078.1"/>
    <property type="molecule type" value="Genomic_DNA"/>
</dbReference>
<gene>
    <name evidence="1" type="ORF">K0M31_020208</name>
</gene>
<dbReference type="Proteomes" id="UP001177670">
    <property type="component" value="Unassembled WGS sequence"/>
</dbReference>
<keyword evidence="2" id="KW-1185">Reference proteome</keyword>
<accession>A0AA40G235</accession>
<evidence type="ECO:0000313" key="2">
    <source>
        <dbReference type="Proteomes" id="UP001177670"/>
    </source>
</evidence>
<evidence type="ECO:0000313" key="1">
    <source>
        <dbReference type="EMBL" id="KAK1129078.1"/>
    </source>
</evidence>